<gene>
    <name evidence="1" type="ORF">C7A10_29115</name>
</gene>
<dbReference type="Proteomes" id="UP000239731">
    <property type="component" value="Unassembled WGS sequence"/>
</dbReference>
<name>A0A2T0HMG3_PSEFL</name>
<evidence type="ECO:0000313" key="1">
    <source>
        <dbReference type="EMBL" id="PRW84295.1"/>
    </source>
</evidence>
<evidence type="ECO:0000313" key="2">
    <source>
        <dbReference type="Proteomes" id="UP000239731"/>
    </source>
</evidence>
<comment type="caution">
    <text evidence="1">The sequence shown here is derived from an EMBL/GenBank/DDBJ whole genome shotgun (WGS) entry which is preliminary data.</text>
</comment>
<dbReference type="Gene3D" id="3.40.50.1240">
    <property type="entry name" value="Phosphoglycerate mutase-like"/>
    <property type="match status" value="1"/>
</dbReference>
<dbReference type="CDD" id="cd07067">
    <property type="entry name" value="HP_PGM_like"/>
    <property type="match status" value="1"/>
</dbReference>
<protein>
    <submittedName>
        <fullName evidence="1">Histidine phosphatase family protein</fullName>
    </submittedName>
</protein>
<dbReference type="InterPro" id="IPR013078">
    <property type="entry name" value="His_Pase_superF_clade-1"/>
</dbReference>
<sequence>MKIDAHAAEHTPVYPANLRRRRCYLVISGHVKRLSDDGMALDPRSVDLSDKGVRQVRELSVMMQHVAFDRAVCSDYSCARQTANILLDEQESMLEQAKAFSDIKAGCFSKITPQHPDDRVCQAYETIGEGDGTFLGGEHWDSFENRVLEQFFRLIGEPAWRSLLLVSHDAVGRVLLAWAMGSDRHIMSSLKQDSACLNIIDLDVVGTQVLKRLVRGINITPYDLCKVADSQTVLTVS</sequence>
<dbReference type="RefSeq" id="WP_070413569.1">
    <property type="nucleotide sequence ID" value="NZ_PVUH01000031.1"/>
</dbReference>
<dbReference type="Pfam" id="PF00300">
    <property type="entry name" value="His_Phos_1"/>
    <property type="match status" value="1"/>
</dbReference>
<dbReference type="EMBL" id="PVUH01000031">
    <property type="protein sequence ID" value="PRW84295.1"/>
    <property type="molecule type" value="Genomic_DNA"/>
</dbReference>
<proteinExistence type="predicted"/>
<organism evidence="1 2">
    <name type="scientific">Pseudomonas fluorescens</name>
    <dbReference type="NCBI Taxonomy" id="294"/>
    <lineage>
        <taxon>Bacteria</taxon>
        <taxon>Pseudomonadati</taxon>
        <taxon>Pseudomonadota</taxon>
        <taxon>Gammaproteobacteria</taxon>
        <taxon>Pseudomonadales</taxon>
        <taxon>Pseudomonadaceae</taxon>
        <taxon>Pseudomonas</taxon>
    </lineage>
</organism>
<reference evidence="1 2" key="1">
    <citation type="submission" date="2018-03" db="EMBL/GenBank/DDBJ databases">
        <title>Blue discolouration in mozzarella cheese caused by Pseudomonas fluorescens.</title>
        <authorList>
            <person name="Chiesa F."/>
            <person name="Dalmasso A."/>
            <person name="Lomonaco S."/>
        </authorList>
    </citation>
    <scope>NUCLEOTIDE SEQUENCE [LARGE SCALE GENOMIC DNA]</scope>
    <source>
        <strain evidence="1 2">11293</strain>
    </source>
</reference>
<accession>A0A2T0HMG3</accession>
<dbReference type="InterPro" id="IPR029033">
    <property type="entry name" value="His_PPase_superfam"/>
</dbReference>
<dbReference type="AlphaFoldDB" id="A0A2T0HMG3"/>
<dbReference type="SUPFAM" id="SSF53254">
    <property type="entry name" value="Phosphoglycerate mutase-like"/>
    <property type="match status" value="1"/>
</dbReference>